<evidence type="ECO:0000256" key="7">
    <source>
        <dbReference type="ARBA" id="ARBA00023136"/>
    </source>
</evidence>
<evidence type="ECO:0000313" key="10">
    <source>
        <dbReference type="Proteomes" id="UP001548590"/>
    </source>
</evidence>
<name>A0ABV2CPN8_9RHOO</name>
<feature type="transmembrane region" description="Helical" evidence="8">
    <location>
        <begin position="70"/>
        <end position="88"/>
    </location>
</feature>
<evidence type="ECO:0000256" key="3">
    <source>
        <dbReference type="ARBA" id="ARBA00022448"/>
    </source>
</evidence>
<dbReference type="EMBL" id="JBEWLZ010000003">
    <property type="protein sequence ID" value="MET1489732.1"/>
    <property type="molecule type" value="Genomic_DNA"/>
</dbReference>
<comment type="subcellular location">
    <subcellularLocation>
        <location evidence="1 8">Cell membrane</location>
        <topology evidence="1 8">Multi-pass membrane protein</topology>
    </subcellularLocation>
</comment>
<evidence type="ECO:0000256" key="1">
    <source>
        <dbReference type="ARBA" id="ARBA00004651"/>
    </source>
</evidence>
<dbReference type="InterPro" id="IPR002781">
    <property type="entry name" value="TM_pro_TauE-like"/>
</dbReference>
<keyword evidence="10" id="KW-1185">Reference proteome</keyword>
<organism evidence="9 10">
    <name type="scientific">Uliginosibacterium paludis</name>
    <dbReference type="NCBI Taxonomy" id="1615952"/>
    <lineage>
        <taxon>Bacteria</taxon>
        <taxon>Pseudomonadati</taxon>
        <taxon>Pseudomonadota</taxon>
        <taxon>Betaproteobacteria</taxon>
        <taxon>Rhodocyclales</taxon>
        <taxon>Zoogloeaceae</taxon>
        <taxon>Uliginosibacterium</taxon>
    </lineage>
</organism>
<dbReference type="PANTHER" id="PTHR30269">
    <property type="entry name" value="TRANSMEMBRANE PROTEIN YFCA"/>
    <property type="match status" value="1"/>
</dbReference>
<evidence type="ECO:0000256" key="2">
    <source>
        <dbReference type="ARBA" id="ARBA00009142"/>
    </source>
</evidence>
<dbReference type="Proteomes" id="UP001548590">
    <property type="component" value="Unassembled WGS sequence"/>
</dbReference>
<feature type="transmembrane region" description="Helical" evidence="8">
    <location>
        <begin position="200"/>
        <end position="219"/>
    </location>
</feature>
<gene>
    <name evidence="9" type="ORF">ABVT11_07820</name>
</gene>
<comment type="similarity">
    <text evidence="2 8">Belongs to the 4-toluene sulfonate uptake permease (TSUP) (TC 2.A.102) family.</text>
</comment>
<evidence type="ECO:0000256" key="8">
    <source>
        <dbReference type="RuleBase" id="RU363041"/>
    </source>
</evidence>
<dbReference type="RefSeq" id="WP_345924981.1">
    <property type="nucleotide sequence ID" value="NZ_JBDIVF010000002.1"/>
</dbReference>
<comment type="caution">
    <text evidence="9">The sequence shown here is derived from an EMBL/GenBank/DDBJ whole genome shotgun (WGS) entry which is preliminary data.</text>
</comment>
<protein>
    <recommendedName>
        <fullName evidence="8">Probable membrane transporter protein</fullName>
    </recommendedName>
</protein>
<keyword evidence="6 8" id="KW-1133">Transmembrane helix</keyword>
<evidence type="ECO:0000256" key="4">
    <source>
        <dbReference type="ARBA" id="ARBA00022475"/>
    </source>
</evidence>
<keyword evidence="7 8" id="KW-0472">Membrane</keyword>
<evidence type="ECO:0000256" key="6">
    <source>
        <dbReference type="ARBA" id="ARBA00022989"/>
    </source>
</evidence>
<keyword evidence="3" id="KW-0813">Transport</keyword>
<dbReference type="PANTHER" id="PTHR30269:SF0">
    <property type="entry name" value="MEMBRANE TRANSPORTER PROTEIN YFCA-RELATED"/>
    <property type="match status" value="1"/>
</dbReference>
<evidence type="ECO:0000256" key="5">
    <source>
        <dbReference type="ARBA" id="ARBA00022692"/>
    </source>
</evidence>
<feature type="transmembrane region" description="Helical" evidence="8">
    <location>
        <begin position="139"/>
        <end position="166"/>
    </location>
</feature>
<reference evidence="9 10" key="1">
    <citation type="submission" date="2024-07" db="EMBL/GenBank/DDBJ databases">
        <title>Uliginosibacterium paludis KCTC:42655.</title>
        <authorList>
            <person name="Kim M.K."/>
        </authorList>
    </citation>
    <scope>NUCLEOTIDE SEQUENCE [LARGE SCALE GENOMIC DNA]</scope>
    <source>
        <strain evidence="9 10">KCTC 42655</strain>
    </source>
</reference>
<keyword evidence="4 8" id="KW-1003">Cell membrane</keyword>
<dbReference type="Pfam" id="PF01925">
    <property type="entry name" value="TauE"/>
    <property type="match status" value="1"/>
</dbReference>
<proteinExistence type="inferred from homology"/>
<feature type="transmembrane region" description="Helical" evidence="8">
    <location>
        <begin position="100"/>
        <end position="118"/>
    </location>
</feature>
<feature type="transmembrane region" description="Helical" evidence="8">
    <location>
        <begin position="231"/>
        <end position="249"/>
    </location>
</feature>
<accession>A0ABV2CPN8</accession>
<keyword evidence="5 8" id="KW-0812">Transmembrane</keyword>
<dbReference type="InterPro" id="IPR052017">
    <property type="entry name" value="TSUP"/>
</dbReference>
<evidence type="ECO:0000313" key="9">
    <source>
        <dbReference type="EMBL" id="MET1489732.1"/>
    </source>
</evidence>
<sequence>MTHELLLLLPISFIAGAINAAVGGGGLIGVPALYGVLTSYTPAQIMGVDKFSSVMGHAVSIRQYAAKMDLPWRLILPTALTAFAGAYLGVRMLDLMPSHWMRPIVIVVLAVMLAYTWFKPQFGHQDTSRAPTRQDLAKGAALGLALGFYDGFIGPGTGSFLLFLFVRFFHFDFLRATACAKVVNCGTNAATLVFLIPAGMVNYSLAVPLGAAAIAGSIAGSHLAMKGGNHWIRRLFLTLAILLLAKLSWETVRVWL</sequence>